<reference evidence="1" key="1">
    <citation type="submission" date="2023-10" db="EMBL/GenBank/DDBJ databases">
        <title>Development of a sustainable strategy for remediation of hydrocarbon-contaminated territories based on the waste exchange concept.</title>
        <authorList>
            <person name="Krivoruchko A."/>
        </authorList>
    </citation>
    <scope>NUCLEOTIDE SEQUENCE</scope>
    <source>
        <strain evidence="1">IEGM 1175</strain>
    </source>
</reference>
<dbReference type="EMBL" id="JAWLKJ010000001">
    <property type="protein sequence ID" value="MDV6298139.1"/>
    <property type="molecule type" value="Genomic_DNA"/>
</dbReference>
<accession>A0AAE4U4N7</accession>
<gene>
    <name evidence="1" type="ORF">R3P82_03335</name>
</gene>
<dbReference type="RefSeq" id="WP_317468525.1">
    <property type="nucleotide sequence ID" value="NZ_JAWLKJ010000001.1"/>
</dbReference>
<comment type="caution">
    <text evidence="1">The sequence shown here is derived from an EMBL/GenBank/DDBJ whole genome shotgun (WGS) entry which is preliminary data.</text>
</comment>
<name>A0AAE4U4N7_9ACTN</name>
<organism evidence="1 2">
    <name type="scientific">Dietzia maris</name>
    <dbReference type="NCBI Taxonomy" id="37915"/>
    <lineage>
        <taxon>Bacteria</taxon>
        <taxon>Bacillati</taxon>
        <taxon>Actinomycetota</taxon>
        <taxon>Actinomycetes</taxon>
        <taxon>Mycobacteriales</taxon>
        <taxon>Dietziaceae</taxon>
        <taxon>Dietzia</taxon>
    </lineage>
</organism>
<sequence length="151" mass="16699">MKRVLLTYLSEAEYRNLTYGMERNTWGLPTGLAASPKKFDHVFISSLIKPGGPRRPPSEWFEKTMSLTIAERTGPVTAAESLLWPDEIVAGKVRYRTRFPVTHLATLEGITLGDPTLIPKQLSLEIRSQAISGGAPVIGVADEVIVKLLRK</sequence>
<evidence type="ECO:0000313" key="1">
    <source>
        <dbReference type="EMBL" id="MDV6298139.1"/>
    </source>
</evidence>
<proteinExistence type="predicted"/>
<dbReference type="Proteomes" id="UP001185873">
    <property type="component" value="Unassembled WGS sequence"/>
</dbReference>
<protein>
    <submittedName>
        <fullName evidence="1">Uncharacterized protein</fullName>
    </submittedName>
</protein>
<evidence type="ECO:0000313" key="2">
    <source>
        <dbReference type="Proteomes" id="UP001185873"/>
    </source>
</evidence>
<dbReference type="AlphaFoldDB" id="A0AAE4U4N7"/>